<dbReference type="GO" id="GO:0003676">
    <property type="term" value="F:nucleic acid binding"/>
    <property type="evidence" value="ECO:0007669"/>
    <property type="project" value="InterPro"/>
</dbReference>
<accession>A0A4Y2KCD5</accession>
<comment type="caution">
    <text evidence="1">The sequence shown here is derived from an EMBL/GenBank/DDBJ whole genome shotgun (WGS) entry which is preliminary data.</text>
</comment>
<organism evidence="1 2">
    <name type="scientific">Araneus ventricosus</name>
    <name type="common">Orbweaver spider</name>
    <name type="synonym">Epeira ventricosa</name>
    <dbReference type="NCBI Taxonomy" id="182803"/>
    <lineage>
        <taxon>Eukaryota</taxon>
        <taxon>Metazoa</taxon>
        <taxon>Ecdysozoa</taxon>
        <taxon>Arthropoda</taxon>
        <taxon>Chelicerata</taxon>
        <taxon>Arachnida</taxon>
        <taxon>Araneae</taxon>
        <taxon>Araneomorphae</taxon>
        <taxon>Entelegynae</taxon>
        <taxon>Araneoidea</taxon>
        <taxon>Araneidae</taxon>
        <taxon>Araneus</taxon>
    </lineage>
</organism>
<dbReference type="EMBL" id="BGPR01004476">
    <property type="protein sequence ID" value="GBN00081.1"/>
    <property type="molecule type" value="Genomic_DNA"/>
</dbReference>
<dbReference type="Gene3D" id="3.30.420.10">
    <property type="entry name" value="Ribonuclease H-like superfamily/Ribonuclease H"/>
    <property type="match status" value="1"/>
</dbReference>
<dbReference type="InterPro" id="IPR001888">
    <property type="entry name" value="Transposase_1"/>
</dbReference>
<proteinExistence type="predicted"/>
<keyword evidence="2" id="KW-1185">Reference proteome</keyword>
<dbReference type="Pfam" id="PF01359">
    <property type="entry name" value="Transposase_1"/>
    <property type="match status" value="1"/>
</dbReference>
<dbReference type="InterPro" id="IPR052709">
    <property type="entry name" value="Transposase-MT_Hybrid"/>
</dbReference>
<dbReference type="Proteomes" id="UP000499080">
    <property type="component" value="Unassembled WGS sequence"/>
</dbReference>
<dbReference type="OrthoDB" id="6433552at2759"/>
<gene>
    <name evidence="1" type="ORF">AVEN_69855_1</name>
</gene>
<dbReference type="PANTHER" id="PTHR46060">
    <property type="entry name" value="MARINER MOS1 TRANSPOSASE-LIKE PROTEIN"/>
    <property type="match status" value="1"/>
</dbReference>
<dbReference type="PANTHER" id="PTHR46060:SF1">
    <property type="entry name" value="MARINER MOS1 TRANSPOSASE-LIKE PROTEIN"/>
    <property type="match status" value="1"/>
</dbReference>
<reference evidence="1 2" key="1">
    <citation type="journal article" date="2019" name="Sci. Rep.">
        <title>Orb-weaving spider Araneus ventricosus genome elucidates the spidroin gene catalogue.</title>
        <authorList>
            <person name="Kono N."/>
            <person name="Nakamura H."/>
            <person name="Ohtoshi R."/>
            <person name="Moran D.A.P."/>
            <person name="Shinohara A."/>
            <person name="Yoshida Y."/>
            <person name="Fujiwara M."/>
            <person name="Mori M."/>
            <person name="Tomita M."/>
            <person name="Arakawa K."/>
        </authorList>
    </citation>
    <scope>NUCLEOTIDE SEQUENCE [LARGE SCALE GENOMIC DNA]</scope>
</reference>
<name>A0A4Y2KCD5_ARAVE</name>
<evidence type="ECO:0000313" key="2">
    <source>
        <dbReference type="Proteomes" id="UP000499080"/>
    </source>
</evidence>
<evidence type="ECO:0008006" key="3">
    <source>
        <dbReference type="Google" id="ProtNLM"/>
    </source>
</evidence>
<dbReference type="InterPro" id="IPR036397">
    <property type="entry name" value="RNaseH_sf"/>
</dbReference>
<protein>
    <recommendedName>
        <fullName evidence="3">Mariner Mos1 transposase</fullName>
    </recommendedName>
</protein>
<dbReference type="AlphaFoldDB" id="A0A4Y2KCD5"/>
<evidence type="ECO:0000313" key="1">
    <source>
        <dbReference type="EMBL" id="GBN00081.1"/>
    </source>
</evidence>
<sequence length="256" mass="29444">MTILNARHVIPAFAQSQIQRVKLEELYKRKICARFVPHKLSDEQKQHRVETSGDFIDACDRNPQFLETIVTGDESWCYQYDPETKRQSMEWCSSSSSPPPKKYRLTKSRIKTLLIAVFDSKGFIHHEFVPAGTTVNAESYEGVLKWLLQCIRRVRPQLYQSGQWKLLHDNALPHTAIRVTQGDSSRTPFFFSRSGTADFFLFPRLKGVKKVLCFSVTAQIQQRVTTVFRAIPKEAFADSFQQLYSLCQNCIVANGD</sequence>